<accession>A0A365HB96</accession>
<keyword evidence="2" id="KW-0812">Transmembrane</keyword>
<keyword evidence="5" id="KW-1185">Reference proteome</keyword>
<evidence type="ECO:0000313" key="5">
    <source>
        <dbReference type="Proteomes" id="UP000251891"/>
    </source>
</evidence>
<protein>
    <submittedName>
        <fullName evidence="4">DUF4126 domain-containing protein</fullName>
    </submittedName>
</protein>
<feature type="transmembrane region" description="Helical" evidence="2">
    <location>
        <begin position="107"/>
        <end position="124"/>
    </location>
</feature>
<name>A0A365HB96_9ACTN</name>
<feature type="region of interest" description="Disordered" evidence="1">
    <location>
        <begin position="189"/>
        <end position="221"/>
    </location>
</feature>
<feature type="transmembrane region" description="Helical" evidence="2">
    <location>
        <begin position="157"/>
        <end position="178"/>
    </location>
</feature>
<keyword evidence="2" id="KW-0472">Membrane</keyword>
<dbReference type="InterPro" id="IPR025196">
    <property type="entry name" value="DUF4126"/>
</dbReference>
<dbReference type="Pfam" id="PF13548">
    <property type="entry name" value="DUF4126"/>
    <property type="match status" value="1"/>
</dbReference>
<evidence type="ECO:0000256" key="1">
    <source>
        <dbReference type="SAM" id="MobiDB-lite"/>
    </source>
</evidence>
<gene>
    <name evidence="4" type="ORF">DPM19_06005</name>
</gene>
<evidence type="ECO:0000313" key="4">
    <source>
        <dbReference type="EMBL" id="RAY16424.1"/>
    </source>
</evidence>
<dbReference type="EMBL" id="QLYX01000002">
    <property type="protein sequence ID" value="RAY16424.1"/>
    <property type="molecule type" value="Genomic_DNA"/>
</dbReference>
<sequence>MFAMLTGLGLSAAAGLNAYIPLLVVGLLDRQTDLVRLPAEFGWLTDARVLAVLGVLLVAEMTLDKIAVVDHLNDAVQTFVRPAAGGAVFAATDSAARLDTFLAQDHPWLGWVLGVATALVVHLVKVTARPVVNLGTAGTGTPVVSAAEDGLSLGMSLLAVLAPVVALILLLAAGWAGWRLVRRARRRRRTADPVSPAGRRPRRAGRTAGASRRRRSPARGG</sequence>
<feature type="domain" description="DUF4126" evidence="3">
    <location>
        <begin position="5"/>
        <end position="183"/>
    </location>
</feature>
<dbReference type="OrthoDB" id="161516at2"/>
<keyword evidence="2" id="KW-1133">Transmembrane helix</keyword>
<dbReference type="Proteomes" id="UP000251891">
    <property type="component" value="Unassembled WGS sequence"/>
</dbReference>
<evidence type="ECO:0000256" key="2">
    <source>
        <dbReference type="SAM" id="Phobius"/>
    </source>
</evidence>
<proteinExistence type="predicted"/>
<dbReference type="AlphaFoldDB" id="A0A365HB96"/>
<evidence type="ECO:0000259" key="3">
    <source>
        <dbReference type="Pfam" id="PF13548"/>
    </source>
</evidence>
<organism evidence="4 5">
    <name type="scientific">Actinomadura craniellae</name>
    <dbReference type="NCBI Taxonomy" id="2231787"/>
    <lineage>
        <taxon>Bacteria</taxon>
        <taxon>Bacillati</taxon>
        <taxon>Actinomycetota</taxon>
        <taxon>Actinomycetes</taxon>
        <taxon>Streptosporangiales</taxon>
        <taxon>Thermomonosporaceae</taxon>
        <taxon>Actinomadura</taxon>
    </lineage>
</organism>
<reference evidence="4 5" key="1">
    <citation type="submission" date="2018-06" db="EMBL/GenBank/DDBJ databases">
        <title>Actinomadura craniellae sp. nov. isolated from marine sponge Craniella sp.</title>
        <authorList>
            <person name="Li L."/>
            <person name="Xu Q.H."/>
            <person name="Lin H.W."/>
            <person name="Lu Y.H."/>
        </authorList>
    </citation>
    <scope>NUCLEOTIDE SEQUENCE [LARGE SCALE GENOMIC DNA]</scope>
    <source>
        <strain evidence="4 5">LHW63021</strain>
    </source>
</reference>
<comment type="caution">
    <text evidence="4">The sequence shown here is derived from an EMBL/GenBank/DDBJ whole genome shotgun (WGS) entry which is preliminary data.</text>
</comment>
<feature type="compositionally biased region" description="Basic residues" evidence="1">
    <location>
        <begin position="199"/>
        <end position="221"/>
    </location>
</feature>